<sequence length="149" mass="17724">MKAGVPVSEEVKYDYEKINKYYVRSCHKGVHYFRFIVNYMWNAGGEVENILIIWVENTLIHKALRQNNMFREIITYASSISKIGFCSLNLSKSEQLMTPEYLKNLGIKEEIDMPRIFSNLEHAHPDDRKFFLEYIEKADYERMEPLFVL</sequence>
<evidence type="ECO:0000313" key="2">
    <source>
        <dbReference type="Proteomes" id="UP001055104"/>
    </source>
</evidence>
<protein>
    <submittedName>
        <fullName evidence="1">Uncharacterized protein</fullName>
    </submittedName>
</protein>
<dbReference type="Proteomes" id="UP001055104">
    <property type="component" value="Unassembled WGS sequence"/>
</dbReference>
<dbReference type="AlphaFoldDB" id="A0AA37KMP4"/>
<evidence type="ECO:0000313" key="1">
    <source>
        <dbReference type="EMBL" id="GKH82967.1"/>
    </source>
</evidence>
<name>A0AA37KMP4_9BACT</name>
<organism evidence="1 2">
    <name type="scientific">Phocaeicola dorei</name>
    <dbReference type="NCBI Taxonomy" id="357276"/>
    <lineage>
        <taxon>Bacteria</taxon>
        <taxon>Pseudomonadati</taxon>
        <taxon>Bacteroidota</taxon>
        <taxon>Bacteroidia</taxon>
        <taxon>Bacteroidales</taxon>
        <taxon>Bacteroidaceae</taxon>
        <taxon>Phocaeicola</taxon>
    </lineage>
</organism>
<dbReference type="RefSeq" id="WP_244058067.1">
    <property type="nucleotide sequence ID" value="NZ_BQOA01000001.1"/>
</dbReference>
<gene>
    <name evidence="1" type="ORF">CE91St7_38510</name>
</gene>
<accession>A0AA37KMP4</accession>
<dbReference type="EMBL" id="BQOB01000001">
    <property type="protein sequence ID" value="GKH82967.1"/>
    <property type="molecule type" value="Genomic_DNA"/>
</dbReference>
<proteinExistence type="predicted"/>
<comment type="caution">
    <text evidence="1">The sequence shown here is derived from an EMBL/GenBank/DDBJ whole genome shotgun (WGS) entry which is preliminary data.</text>
</comment>
<reference evidence="1" key="1">
    <citation type="submission" date="2022-01" db="EMBL/GenBank/DDBJ databases">
        <title>Novel bile acid biosynthetic pathways are enriched in the microbiome of centenarians.</title>
        <authorList>
            <person name="Sato Y."/>
            <person name="Atarashi K."/>
            <person name="Plichta R.D."/>
            <person name="Arai Y."/>
            <person name="Sasajima S."/>
            <person name="Kearney M.S."/>
            <person name="Suda W."/>
            <person name="Takeshita K."/>
            <person name="Sasaki T."/>
            <person name="Okamoto S."/>
            <person name="Skelly N.A."/>
            <person name="Okamura Y."/>
            <person name="Vlamakis H."/>
            <person name="Li Y."/>
            <person name="Tanoue T."/>
            <person name="Takei H."/>
            <person name="Nittono H."/>
            <person name="Narushima S."/>
            <person name="Irie J."/>
            <person name="Itoh H."/>
            <person name="Moriya K."/>
            <person name="Sugiura Y."/>
            <person name="Suematsu M."/>
            <person name="Moritoki N."/>
            <person name="Shibata S."/>
            <person name="Littman R.D."/>
            <person name="Fischbach A.M."/>
            <person name="Uwamino Y."/>
            <person name="Inoue T."/>
            <person name="Honda A."/>
            <person name="Hattori M."/>
            <person name="Murai T."/>
            <person name="Xavier J.R."/>
            <person name="Hirose N."/>
            <person name="Honda K."/>
        </authorList>
    </citation>
    <scope>NUCLEOTIDE SEQUENCE</scope>
    <source>
        <strain evidence="1">CE91-St7</strain>
    </source>
</reference>